<dbReference type="AlphaFoldDB" id="X5DN60"/>
<dbReference type="GO" id="GO:0046872">
    <property type="term" value="F:metal ion binding"/>
    <property type="evidence" value="ECO:0007669"/>
    <property type="project" value="UniProtKB-KW"/>
</dbReference>
<dbReference type="SUPFAM" id="SSF54292">
    <property type="entry name" value="2Fe-2S ferredoxin-like"/>
    <property type="match status" value="1"/>
</dbReference>
<keyword evidence="2" id="KW-0285">Flavoprotein</keyword>
<dbReference type="Pfam" id="PF00970">
    <property type="entry name" value="FAD_binding_6"/>
    <property type="match status" value="1"/>
</dbReference>
<dbReference type="HOGENOM" id="CLU_003827_17_0_11"/>
<dbReference type="Gene3D" id="3.40.50.80">
    <property type="entry name" value="Nucleotide-binding domain of ferredoxin-NADP reductase (FNR) module"/>
    <property type="match status" value="1"/>
</dbReference>
<organism evidence="10 11">
    <name type="scientific">Corynebacterium glyciniphilum AJ 3170</name>
    <dbReference type="NCBI Taxonomy" id="1404245"/>
    <lineage>
        <taxon>Bacteria</taxon>
        <taxon>Bacillati</taxon>
        <taxon>Actinomycetota</taxon>
        <taxon>Actinomycetes</taxon>
        <taxon>Mycobacteriales</taxon>
        <taxon>Corynebacteriaceae</taxon>
        <taxon>Corynebacterium</taxon>
    </lineage>
</organism>
<dbReference type="STRING" id="1404245.CGLY_01380"/>
<dbReference type="InterPro" id="IPR012675">
    <property type="entry name" value="Beta-grasp_dom_sf"/>
</dbReference>
<dbReference type="Pfam" id="PF00111">
    <property type="entry name" value="Fer2"/>
    <property type="match status" value="1"/>
</dbReference>
<dbReference type="InterPro" id="IPR017927">
    <property type="entry name" value="FAD-bd_FR_type"/>
</dbReference>
<dbReference type="OrthoDB" id="502624at2"/>
<dbReference type="SUPFAM" id="SSF63380">
    <property type="entry name" value="Riboflavin synthase domain-like"/>
    <property type="match status" value="1"/>
</dbReference>
<dbReference type="PROSITE" id="PS51384">
    <property type="entry name" value="FAD_FR"/>
    <property type="match status" value="1"/>
</dbReference>
<dbReference type="SUPFAM" id="SSF52343">
    <property type="entry name" value="Ferredoxin reductase-like, C-terminal NADP-linked domain"/>
    <property type="match status" value="1"/>
</dbReference>
<feature type="domain" description="FAD-binding FR-type" evidence="9">
    <location>
        <begin position="1"/>
        <end position="100"/>
    </location>
</feature>
<keyword evidence="10" id="KW-0489">Methyltransferase</keyword>
<dbReference type="Gene3D" id="2.40.30.10">
    <property type="entry name" value="Translation factors"/>
    <property type="match status" value="1"/>
</dbReference>
<evidence type="ECO:0000256" key="7">
    <source>
        <dbReference type="ARBA" id="ARBA00023014"/>
    </source>
</evidence>
<dbReference type="RefSeq" id="WP_038545454.1">
    <property type="nucleotide sequence ID" value="NZ_CP006842.1"/>
</dbReference>
<dbReference type="Proteomes" id="UP000023703">
    <property type="component" value="Chromosome"/>
</dbReference>
<dbReference type="InterPro" id="IPR039261">
    <property type="entry name" value="FNR_nucleotide-bd"/>
</dbReference>
<evidence type="ECO:0000256" key="2">
    <source>
        <dbReference type="ARBA" id="ARBA00022630"/>
    </source>
</evidence>
<evidence type="ECO:0000259" key="9">
    <source>
        <dbReference type="PROSITE" id="PS51384"/>
    </source>
</evidence>
<keyword evidence="4" id="KW-0479">Metal-binding</keyword>
<dbReference type="InterPro" id="IPR001041">
    <property type="entry name" value="2Fe-2S_ferredoxin-type"/>
</dbReference>
<dbReference type="InterPro" id="IPR006058">
    <property type="entry name" value="2Fe2S_fd_BS"/>
</dbReference>
<dbReference type="InterPro" id="IPR036010">
    <property type="entry name" value="2Fe-2S_ferredoxin-like_sf"/>
</dbReference>
<protein>
    <submittedName>
        <fullName evidence="10">Vanillate O-demethylase oxidoreductase</fullName>
        <ecNumber evidence="10">1.14.13.82</ecNumber>
    </submittedName>
</protein>
<dbReference type="CDD" id="cd00207">
    <property type="entry name" value="fer2"/>
    <property type="match status" value="1"/>
</dbReference>
<dbReference type="PANTHER" id="PTHR47354">
    <property type="entry name" value="NADH OXIDOREDUCTASE HCR"/>
    <property type="match status" value="1"/>
</dbReference>
<evidence type="ECO:0000256" key="3">
    <source>
        <dbReference type="ARBA" id="ARBA00022714"/>
    </source>
</evidence>
<sequence>MTLATVHSMTRAGRDVVLIELHPTHDGAFPPATAGAHIDLHLGPVIRQYSLLGDPRDTARWLIAVKREEDGRGGSEVIHTQLRVGHTVEVTGPRNHFELQHPTGGAGRTILLAGGIGATPLTAMAEQCTATGREFTLHCYASDADGLPLRDHLVSRPWSPNIVEHLSNDGESLRSTDTLPQSYADGDDLYICGPAGFISRALELAESGRWPADAVHVERFAPTEQPDLTGDAFTVTVASTGASYPVAEHDTIAEVLAAHGVAVELSCEQGICGACLTGVVDGVPDHRDEVQSPDEHAANTQVTLCCSRSRTANLTLAL</sequence>
<dbReference type="InterPro" id="IPR008333">
    <property type="entry name" value="Cbr1-like_FAD-bd_dom"/>
</dbReference>
<dbReference type="GO" id="GO:0018489">
    <property type="term" value="F:vanillate monooxygenase activity"/>
    <property type="evidence" value="ECO:0007669"/>
    <property type="project" value="UniProtKB-EC"/>
</dbReference>
<reference evidence="10 11" key="1">
    <citation type="journal article" date="2015" name="Int. J. Syst. Evol. Microbiol.">
        <title>Revisiting Corynebacterium glyciniphilum (ex Kubota et al., 1972) sp. nov., nom. rev., isolated from putrefied banana.</title>
        <authorList>
            <person name="Al-Dilaimi A."/>
            <person name="Bednarz H."/>
            <person name="Lomker A."/>
            <person name="Niehaus K."/>
            <person name="Kalinowski J."/>
            <person name="Ruckert C."/>
        </authorList>
    </citation>
    <scope>NUCLEOTIDE SEQUENCE [LARGE SCALE GENOMIC DNA]</scope>
    <source>
        <strain evidence="10">AJ 3170</strain>
    </source>
</reference>
<dbReference type="PROSITE" id="PS00197">
    <property type="entry name" value="2FE2S_FER_1"/>
    <property type="match status" value="1"/>
</dbReference>
<evidence type="ECO:0000256" key="4">
    <source>
        <dbReference type="ARBA" id="ARBA00022723"/>
    </source>
</evidence>
<evidence type="ECO:0000256" key="6">
    <source>
        <dbReference type="ARBA" id="ARBA00023004"/>
    </source>
</evidence>
<evidence type="ECO:0000256" key="1">
    <source>
        <dbReference type="ARBA" id="ARBA00001974"/>
    </source>
</evidence>
<comment type="cofactor">
    <cofactor evidence="1">
        <name>FAD</name>
        <dbReference type="ChEBI" id="CHEBI:57692"/>
    </cofactor>
</comment>
<dbReference type="EC" id="1.14.13.82" evidence="10"/>
<keyword evidence="11" id="KW-1185">Reference proteome</keyword>
<dbReference type="PANTHER" id="PTHR47354:SF1">
    <property type="entry name" value="CARNITINE MONOOXYGENASE REDUCTASE SUBUNIT"/>
    <property type="match status" value="1"/>
</dbReference>
<dbReference type="EMBL" id="CP006842">
    <property type="protein sequence ID" value="AHW62724.1"/>
    <property type="molecule type" value="Genomic_DNA"/>
</dbReference>
<evidence type="ECO:0000259" key="8">
    <source>
        <dbReference type="PROSITE" id="PS51085"/>
    </source>
</evidence>
<dbReference type="GO" id="GO:0032259">
    <property type="term" value="P:methylation"/>
    <property type="evidence" value="ECO:0007669"/>
    <property type="project" value="UniProtKB-KW"/>
</dbReference>
<dbReference type="InterPro" id="IPR050415">
    <property type="entry name" value="MRET"/>
</dbReference>
<dbReference type="GO" id="GO:0051537">
    <property type="term" value="F:2 iron, 2 sulfur cluster binding"/>
    <property type="evidence" value="ECO:0007669"/>
    <property type="project" value="UniProtKB-KW"/>
</dbReference>
<gene>
    <name evidence="10" type="primary">vanB</name>
    <name evidence="10" type="ORF">CGLY_01380</name>
</gene>
<evidence type="ECO:0000256" key="5">
    <source>
        <dbReference type="ARBA" id="ARBA00023002"/>
    </source>
</evidence>
<dbReference type="CDD" id="cd06185">
    <property type="entry name" value="PDR_like"/>
    <property type="match status" value="1"/>
</dbReference>
<keyword evidence="5 10" id="KW-0560">Oxidoreductase</keyword>
<dbReference type="eggNOG" id="COG1018">
    <property type="taxonomic scope" value="Bacteria"/>
</dbReference>
<keyword evidence="6" id="KW-0408">Iron</keyword>
<dbReference type="PRINTS" id="PR00409">
    <property type="entry name" value="PHDIOXRDTASE"/>
</dbReference>
<dbReference type="Gene3D" id="3.10.20.30">
    <property type="match status" value="1"/>
</dbReference>
<dbReference type="KEGG" id="cgy:CGLY_01380"/>
<dbReference type="PROSITE" id="PS51085">
    <property type="entry name" value="2FE2S_FER_2"/>
    <property type="match status" value="1"/>
</dbReference>
<feature type="domain" description="2Fe-2S ferredoxin-type" evidence="8">
    <location>
        <begin position="233"/>
        <end position="318"/>
    </location>
</feature>
<name>X5DN60_9CORY</name>
<dbReference type="GO" id="GO:0008168">
    <property type="term" value="F:methyltransferase activity"/>
    <property type="evidence" value="ECO:0007669"/>
    <property type="project" value="UniProtKB-KW"/>
</dbReference>
<dbReference type="InterPro" id="IPR017938">
    <property type="entry name" value="Riboflavin_synthase-like_b-brl"/>
</dbReference>
<proteinExistence type="predicted"/>
<evidence type="ECO:0000313" key="10">
    <source>
        <dbReference type="EMBL" id="AHW62724.1"/>
    </source>
</evidence>
<evidence type="ECO:0000313" key="11">
    <source>
        <dbReference type="Proteomes" id="UP000023703"/>
    </source>
</evidence>
<keyword evidence="10" id="KW-0808">Transferase</keyword>
<keyword evidence="7" id="KW-0411">Iron-sulfur</keyword>
<keyword evidence="3" id="KW-0001">2Fe-2S</keyword>
<accession>X5DN60</accession>